<feature type="coiled-coil region" evidence="1">
    <location>
        <begin position="759"/>
        <end position="786"/>
    </location>
</feature>
<evidence type="ECO:0000256" key="1">
    <source>
        <dbReference type="SAM" id="Coils"/>
    </source>
</evidence>
<dbReference type="STRING" id="37658.SAMN05661086_02308"/>
<feature type="coiled-coil region" evidence="1">
    <location>
        <begin position="821"/>
        <end position="896"/>
    </location>
</feature>
<evidence type="ECO:0000313" key="3">
    <source>
        <dbReference type="Proteomes" id="UP000199659"/>
    </source>
</evidence>
<sequence length="1469" mass="174002">MSRINAIRMINVNYNNDTIRIDDEIFQLGSRSTLFSLKNGGGKSVFVQMVTSLFVHNSRQNTTERPFSSYFNTNRPTFILVEWELDGKAGYVLTGMMVRKNQAPKEDGEKEELEMIRFISEYKNQNEFDIQNIPIVECSGKEKKLKGFSVCRQLFEQRKQDMPRQFDYFEMSNRTRSRAYFERLSEYQIYYKEWESIIKKVNIKESGLSELFKEAKDEKGLTEKWFLPAVEDYLNKENNRMKEFGKLVKQYIEQYKKNKSSYQIRETIVTFQKETDILVEKVHLLKKNIEDREAFENRIANVAAVITELLEEGRYEENQINEQIETLVKAMNKVKYEEKSFEIYEMKDKREGILFEMERVSRELDRNKKELDESRHRSSVCQCARLFETYRNRSRELQRYENELEIARKKDEDLAPERDNLGYNLRCFYEKETIEQGKASKEIEKRLQEIEEEKERLAGILAQQTKLLAALENRRGGENAMIKQYDDSEKEFNERYGTSYRRNIVGYYEEGFLEEALEVCKKQMQEQSKTLTAAKTKQVELEEKSHSLDRTMDDLRENKGKLEQNYNRQQEVSEEFEAQLKERASMLQYISLEAKEIFQTDVILEHFTAKINELEQVKRVQEQEMDSCEKEYSHLKSGKILELPKELENVFEKEGIFPVTGMNWMKNNGKTVEENQKLVEDNPFLPYSVIMTRGELGKLKDKNLEIFTTSPVPIIERDKIETPSELKRTGGGILSSEKIHFYVLFNKHLLDEAELVKILKEKEEHLNNLKGRIERRREEISFYRDKQNTVKYQTITEEKYKNCNRKVGQFQEMLEKCNVDIAKCREAKDNSAKRIKELESEAKEINQMMMQSDRMKVDLEALLAKYKAYLQHRKDLVKLENEIGVLKEDSESVRLKQEKLNGDWREVEQNKMEAGRKQEILQEKLNLYQNFKTGTLLEKDIEDIEAKYIAISQNFGREQLRLEEEVTSADKRFQEAEKELLKVSSKNNVEESEYKELRYDSYLMEEIDRVIDKLEDKKSILNTTYNDLDKKTAVLDNSIENEMRNLERLTGERELLPRNEIVERNFQGDIIKMEREKKESLSMLKSIQDKINYLQENDAVLKDFDFQPKEKIVFEENLKDFNKQEWNEFRGRLLRDYRANNDKYTRLQQDVNDEINQLLMKEKFLDEFFHKPLERLYDLRLQPVLLLEQHGIITGSFQALTEKLDVDIALIEKEKTYLMELLFDYLKEVHDSLQKIDRNSRIHVRGRDLKMLAVKVPIWEEQEPVYRVKLDDFLNQLTRVCVELLEENKNIEEMIGNQITTRYLYDYVVGTSNVQIKLYKIEEQKEYPITWEQVAKNSGGEGFLSAFVILSSLLSFMRRDSTDLFMEREEGKVLIMDNPFAQTNASHLLKPIMDLARKNNTQLICLSGLGGESIYNRFDNIYALVLNPSNIKNGKEYLKSRQIKGEEEVKVLVPARVEVEDAEQLELLF</sequence>
<dbReference type="OrthoDB" id="9815057at2"/>
<feature type="coiled-coil region" evidence="1">
    <location>
        <begin position="357"/>
        <end position="410"/>
    </location>
</feature>
<keyword evidence="1" id="KW-0175">Coiled coil</keyword>
<dbReference type="EMBL" id="FOYZ01000008">
    <property type="protein sequence ID" value="SFR87992.1"/>
    <property type="molecule type" value="Genomic_DNA"/>
</dbReference>
<name>A0A1I6K9U0_9FIRM</name>
<dbReference type="RefSeq" id="WP_092560900.1">
    <property type="nucleotide sequence ID" value="NZ_FOYZ01000008.1"/>
</dbReference>
<protein>
    <recommendedName>
        <fullName evidence="4">Chromosome segregation ATPase</fullName>
    </recommendedName>
</protein>
<feature type="coiled-coil region" evidence="1">
    <location>
        <begin position="604"/>
        <end position="631"/>
    </location>
</feature>
<feature type="coiled-coil region" evidence="1">
    <location>
        <begin position="524"/>
        <end position="579"/>
    </location>
</feature>
<feature type="coiled-coil region" evidence="1">
    <location>
        <begin position="959"/>
        <end position="1031"/>
    </location>
</feature>
<evidence type="ECO:0008006" key="4">
    <source>
        <dbReference type="Google" id="ProtNLM"/>
    </source>
</evidence>
<reference evidence="2 3" key="1">
    <citation type="submission" date="2016-10" db="EMBL/GenBank/DDBJ databases">
        <authorList>
            <person name="de Groot N.N."/>
        </authorList>
    </citation>
    <scope>NUCLEOTIDE SEQUENCE [LARGE SCALE GENOMIC DNA]</scope>
    <source>
        <strain evidence="2 3">743A</strain>
    </source>
</reference>
<dbReference type="Proteomes" id="UP000199659">
    <property type="component" value="Unassembled WGS sequence"/>
</dbReference>
<keyword evidence="3" id="KW-1185">Reference proteome</keyword>
<evidence type="ECO:0000313" key="2">
    <source>
        <dbReference type="EMBL" id="SFR87992.1"/>
    </source>
</evidence>
<proteinExistence type="predicted"/>
<gene>
    <name evidence="2" type="ORF">SAMN05661086_02308</name>
</gene>
<feature type="coiled-coil region" evidence="1">
    <location>
        <begin position="440"/>
        <end position="474"/>
    </location>
</feature>
<accession>A0A1I6K9U0</accession>
<organism evidence="2 3">
    <name type="scientific">Anaeromicropila populeti</name>
    <dbReference type="NCBI Taxonomy" id="37658"/>
    <lineage>
        <taxon>Bacteria</taxon>
        <taxon>Bacillati</taxon>
        <taxon>Bacillota</taxon>
        <taxon>Clostridia</taxon>
        <taxon>Lachnospirales</taxon>
        <taxon>Lachnospiraceae</taxon>
        <taxon>Anaeromicropila</taxon>
    </lineage>
</organism>